<dbReference type="EC" id="3.1.1.-" evidence="3"/>
<comment type="caution">
    <text evidence="5">The sequence shown here is derived from an EMBL/GenBank/DDBJ whole genome shotgun (WGS) entry which is preliminary data.</text>
</comment>
<dbReference type="PANTHER" id="PTHR11559">
    <property type="entry name" value="CARBOXYLESTERASE"/>
    <property type="match status" value="1"/>
</dbReference>
<evidence type="ECO:0000313" key="5">
    <source>
        <dbReference type="EMBL" id="MVN91500.1"/>
    </source>
</evidence>
<protein>
    <recommendedName>
        <fullName evidence="3">Carboxylic ester hydrolase</fullName>
        <ecNumber evidence="3">3.1.1.-</ecNumber>
    </recommendedName>
</protein>
<dbReference type="SUPFAM" id="SSF53474">
    <property type="entry name" value="alpha/beta-Hydrolases"/>
    <property type="match status" value="1"/>
</dbReference>
<organism evidence="5 6">
    <name type="scientific">Mucilaginibacter aquatilis</name>
    <dbReference type="NCBI Taxonomy" id="1517760"/>
    <lineage>
        <taxon>Bacteria</taxon>
        <taxon>Pseudomonadati</taxon>
        <taxon>Bacteroidota</taxon>
        <taxon>Sphingobacteriia</taxon>
        <taxon>Sphingobacteriales</taxon>
        <taxon>Sphingobacteriaceae</taxon>
        <taxon>Mucilaginibacter</taxon>
    </lineage>
</organism>
<evidence type="ECO:0000259" key="4">
    <source>
        <dbReference type="Pfam" id="PF00135"/>
    </source>
</evidence>
<name>A0A6I4I8G6_9SPHI</name>
<evidence type="ECO:0000256" key="1">
    <source>
        <dbReference type="ARBA" id="ARBA00005964"/>
    </source>
</evidence>
<dbReference type="EMBL" id="WQLA01000003">
    <property type="protein sequence ID" value="MVN91500.1"/>
    <property type="molecule type" value="Genomic_DNA"/>
</dbReference>
<dbReference type="PROSITE" id="PS00122">
    <property type="entry name" value="CARBOXYLESTERASE_B_1"/>
    <property type="match status" value="1"/>
</dbReference>
<dbReference type="InterPro" id="IPR029058">
    <property type="entry name" value="AB_hydrolase_fold"/>
</dbReference>
<dbReference type="InterPro" id="IPR050309">
    <property type="entry name" value="Type-B_Carboxylest/Lipase"/>
</dbReference>
<keyword evidence="2 3" id="KW-0378">Hydrolase</keyword>
<keyword evidence="6" id="KW-1185">Reference proteome</keyword>
<dbReference type="OrthoDB" id="9775851at2"/>
<dbReference type="PROSITE" id="PS51257">
    <property type="entry name" value="PROKAR_LIPOPROTEIN"/>
    <property type="match status" value="1"/>
</dbReference>
<dbReference type="Gene3D" id="3.40.50.1820">
    <property type="entry name" value="alpha/beta hydrolase"/>
    <property type="match status" value="1"/>
</dbReference>
<dbReference type="AlphaFoldDB" id="A0A6I4I8G6"/>
<comment type="similarity">
    <text evidence="1 3">Belongs to the type-B carboxylesterase/lipase family.</text>
</comment>
<dbReference type="Proteomes" id="UP000434850">
    <property type="component" value="Unassembled WGS sequence"/>
</dbReference>
<dbReference type="InterPro" id="IPR019826">
    <property type="entry name" value="Carboxylesterase_B_AS"/>
</dbReference>
<dbReference type="Pfam" id="PF00135">
    <property type="entry name" value="COesterase"/>
    <property type="match status" value="1"/>
</dbReference>
<reference evidence="5 6" key="1">
    <citation type="submission" date="2019-12" db="EMBL/GenBank/DDBJ databases">
        <title>Mucilaginibacter sp. HME9299 genome sequencing and assembly.</title>
        <authorList>
            <person name="Kang H."/>
            <person name="Kim H."/>
            <person name="Joh K."/>
        </authorList>
    </citation>
    <scope>NUCLEOTIDE SEQUENCE [LARGE SCALE GENOMIC DNA]</scope>
    <source>
        <strain evidence="5 6">HME9299</strain>
    </source>
</reference>
<sequence>MKIISKIQTPSCDMSTLQIFGLCIFILFSISCTSNNMNNNKPEVQTMNGIVRGIATNSYMIFQGIPYAKPPVGELRWKSPQPVGNWSGVKETVMPAAKCMQLAGGPGSKIVGSEDCLYLNVTKPASASRMSLRPVIVELHGGGFHSGAGAEMDGRRLAVLGDVVVVTINYRLGVFGYFGYPGLEGSGSFALQDQVAALKWVHDNISAFGGNPRNVTLMGQSSGAYSTGALLTSPLVKGLVHKAILQSGSPMMSAPFGTMVDGLAVPSVYISQQESEQYGNFMVSTAKLGCEKAADPLACLRNLPAAKLMPIHQAMIVPAYGGALLPKNPVKAIQDGTFNRIPVIIGNTHDEELGKAGEPLDEKEFDERLKKAFAADASKVKERYSIKRYQSFAMAWSAIVTDRVWIWPSHVAAAKIAPLARVYQYEFNDPTPPQILAKAFGVKANLKGAFHGADVIYAFPSGGLLNKEQTLLSDDMIKYFSTFARSGNPNTGGLPEWKPSVKGDHQTLLFSPGKNGIKSVDYVKEHNLDLWDAIALKSKRI</sequence>
<evidence type="ECO:0000256" key="3">
    <source>
        <dbReference type="RuleBase" id="RU361235"/>
    </source>
</evidence>
<evidence type="ECO:0000256" key="2">
    <source>
        <dbReference type="ARBA" id="ARBA00022801"/>
    </source>
</evidence>
<evidence type="ECO:0000313" key="6">
    <source>
        <dbReference type="Proteomes" id="UP000434850"/>
    </source>
</evidence>
<dbReference type="GO" id="GO:0016787">
    <property type="term" value="F:hydrolase activity"/>
    <property type="evidence" value="ECO:0007669"/>
    <property type="project" value="UniProtKB-KW"/>
</dbReference>
<dbReference type="InterPro" id="IPR002018">
    <property type="entry name" value="CarbesteraseB"/>
</dbReference>
<gene>
    <name evidence="5" type="ORF">GO816_10225</name>
</gene>
<proteinExistence type="inferred from homology"/>
<accession>A0A6I4I8G6</accession>
<feature type="domain" description="Carboxylesterase type B" evidence="4">
    <location>
        <begin position="41"/>
        <end position="528"/>
    </location>
</feature>